<keyword evidence="6" id="KW-1185">Reference proteome</keyword>
<evidence type="ECO:0000256" key="3">
    <source>
        <dbReference type="ARBA" id="ARBA00038376"/>
    </source>
</evidence>
<dbReference type="InterPro" id="IPR016040">
    <property type="entry name" value="NAD(P)-bd_dom"/>
</dbReference>
<dbReference type="Proteomes" id="UP000182658">
    <property type="component" value="Unassembled WGS sequence"/>
</dbReference>
<name>A0A1J7J766_9PEZI</name>
<dbReference type="PANTHER" id="PTHR15020:SF37">
    <property type="entry name" value="OXIDOREDUCTASE MDPK"/>
    <property type="match status" value="1"/>
</dbReference>
<feature type="domain" description="NAD(P)-binding" evidence="4">
    <location>
        <begin position="8"/>
        <end position="212"/>
    </location>
</feature>
<proteinExistence type="inferred from homology"/>
<dbReference type="PANTHER" id="PTHR15020">
    <property type="entry name" value="FLAVIN REDUCTASE-RELATED"/>
    <property type="match status" value="1"/>
</dbReference>
<dbReference type="EMBL" id="KV875101">
    <property type="protein sequence ID" value="OIW25632.1"/>
    <property type="molecule type" value="Genomic_DNA"/>
</dbReference>
<dbReference type="STRING" id="1408157.A0A1J7J766"/>
<evidence type="ECO:0000313" key="6">
    <source>
        <dbReference type="Proteomes" id="UP000182658"/>
    </source>
</evidence>
<reference evidence="5 6" key="1">
    <citation type="submission" date="2016-10" db="EMBL/GenBank/DDBJ databases">
        <title>Draft genome sequence of Coniochaeta ligniaria NRRL30616, a lignocellulolytic fungus for bioabatement of inhibitors in plant biomass hydrolysates.</title>
        <authorList>
            <consortium name="DOE Joint Genome Institute"/>
            <person name="Jimenez D.J."/>
            <person name="Hector R.E."/>
            <person name="Riley R."/>
            <person name="Sun H."/>
            <person name="Grigoriev I.V."/>
            <person name="Van Elsas J.D."/>
            <person name="Nichols N.N."/>
        </authorList>
    </citation>
    <scope>NUCLEOTIDE SEQUENCE [LARGE SCALE GENOMIC DNA]</scope>
    <source>
        <strain evidence="5 6">NRRL 30616</strain>
    </source>
</reference>
<dbReference type="Gene3D" id="3.40.50.720">
    <property type="entry name" value="NAD(P)-binding Rossmann-like Domain"/>
    <property type="match status" value="1"/>
</dbReference>
<accession>A0A1J7J766</accession>
<dbReference type="Pfam" id="PF13460">
    <property type="entry name" value="NAD_binding_10"/>
    <property type="match status" value="1"/>
</dbReference>
<sequence length="264" mass="29036">MPTFAVLGSTGNTGTCLVRNLLEHSPHNHINAYCRNKAKLFSLVPEAIDNKRVTVFEGSVNDTELIDSLLRDTKAVFLAVTSNDNIPGIRLNTDTAMTVIRSLYRLRDASGPGYKPPKVILLSASAPDDHLSRNMSKLFRPIILRAASAVYLDVCRAEDVLRSHDHWIRSVYMKPAGLSMDVARGYELTLDDQESFLSYNDLANAMIEVAADDDEGLWVGKSVGILNRVRGQGAKFPSGTPMIIAAGFIRHMAPWLHPYLPSSG</sequence>
<comment type="similarity">
    <text evidence="3">Belongs to the avfA family.</text>
</comment>
<evidence type="ECO:0000256" key="2">
    <source>
        <dbReference type="ARBA" id="ARBA00023033"/>
    </source>
</evidence>
<dbReference type="AlphaFoldDB" id="A0A1J7J766"/>
<dbReference type="InterPro" id="IPR036291">
    <property type="entry name" value="NAD(P)-bd_dom_sf"/>
</dbReference>
<keyword evidence="2" id="KW-0503">Monooxygenase</keyword>
<evidence type="ECO:0000313" key="5">
    <source>
        <dbReference type="EMBL" id="OIW25632.1"/>
    </source>
</evidence>
<organism evidence="5 6">
    <name type="scientific">Coniochaeta ligniaria NRRL 30616</name>
    <dbReference type="NCBI Taxonomy" id="1408157"/>
    <lineage>
        <taxon>Eukaryota</taxon>
        <taxon>Fungi</taxon>
        <taxon>Dikarya</taxon>
        <taxon>Ascomycota</taxon>
        <taxon>Pezizomycotina</taxon>
        <taxon>Sordariomycetes</taxon>
        <taxon>Sordariomycetidae</taxon>
        <taxon>Coniochaetales</taxon>
        <taxon>Coniochaetaceae</taxon>
        <taxon>Coniochaeta</taxon>
    </lineage>
</organism>
<gene>
    <name evidence="5" type="ORF">CONLIGDRAFT_621480</name>
</gene>
<dbReference type="GO" id="GO:0004497">
    <property type="term" value="F:monooxygenase activity"/>
    <property type="evidence" value="ECO:0007669"/>
    <property type="project" value="UniProtKB-KW"/>
</dbReference>
<keyword evidence="1" id="KW-0560">Oxidoreductase</keyword>
<evidence type="ECO:0000256" key="1">
    <source>
        <dbReference type="ARBA" id="ARBA00023002"/>
    </source>
</evidence>
<protein>
    <submittedName>
        <fullName evidence="5">Putative NAD-dependent epimerase/dehydratase</fullName>
    </submittedName>
</protein>
<dbReference type="InParanoid" id="A0A1J7J766"/>
<dbReference type="OrthoDB" id="10254221at2759"/>
<dbReference type="SUPFAM" id="SSF51735">
    <property type="entry name" value="NAD(P)-binding Rossmann-fold domains"/>
    <property type="match status" value="1"/>
</dbReference>
<evidence type="ECO:0000259" key="4">
    <source>
        <dbReference type="Pfam" id="PF13460"/>
    </source>
</evidence>